<dbReference type="HAMAP" id="MF_00114">
    <property type="entry name" value="DeoC_type1"/>
    <property type="match status" value="1"/>
</dbReference>
<keyword evidence="3 7" id="KW-0456">Lyase</keyword>
<feature type="active site" description="Schiff-base intermediate with acetaldehyde" evidence="7">
    <location>
        <position position="153"/>
    </location>
</feature>
<dbReference type="RefSeq" id="WP_160202749.1">
    <property type="nucleotide sequence ID" value="NZ_QXWK01000025.1"/>
</dbReference>
<dbReference type="GO" id="GO:0005737">
    <property type="term" value="C:cytoplasm"/>
    <property type="evidence" value="ECO:0007669"/>
    <property type="project" value="UniProtKB-SubCell"/>
</dbReference>
<dbReference type="PANTHER" id="PTHR10889">
    <property type="entry name" value="DEOXYRIBOSE-PHOSPHATE ALDOLASE"/>
    <property type="match status" value="1"/>
</dbReference>
<evidence type="ECO:0000313" key="9">
    <source>
        <dbReference type="Proteomes" id="UP000446866"/>
    </source>
</evidence>
<evidence type="ECO:0000256" key="1">
    <source>
        <dbReference type="ARBA" id="ARBA00010936"/>
    </source>
</evidence>
<evidence type="ECO:0000256" key="5">
    <source>
        <dbReference type="ARBA" id="ARBA00048791"/>
    </source>
</evidence>
<dbReference type="GO" id="GO:0006018">
    <property type="term" value="P:2-deoxyribose 1-phosphate catabolic process"/>
    <property type="evidence" value="ECO:0007669"/>
    <property type="project" value="UniProtKB-UniRule"/>
</dbReference>
<keyword evidence="4 7" id="KW-0704">Schiff base</keyword>
<keyword evidence="2 7" id="KW-0963">Cytoplasm</keyword>
<dbReference type="Proteomes" id="UP000446866">
    <property type="component" value="Unassembled WGS sequence"/>
</dbReference>
<organism evidence="8 9">
    <name type="scientific">Anaerotruncus colihominis</name>
    <dbReference type="NCBI Taxonomy" id="169435"/>
    <lineage>
        <taxon>Bacteria</taxon>
        <taxon>Bacillati</taxon>
        <taxon>Bacillota</taxon>
        <taxon>Clostridia</taxon>
        <taxon>Eubacteriales</taxon>
        <taxon>Oscillospiraceae</taxon>
        <taxon>Anaerotruncus</taxon>
    </lineage>
</organism>
<dbReference type="NCBIfam" id="TIGR00126">
    <property type="entry name" value="deoC"/>
    <property type="match status" value="1"/>
</dbReference>
<feature type="active site" description="Proton donor/acceptor" evidence="7">
    <location>
        <position position="182"/>
    </location>
</feature>
<evidence type="ECO:0000256" key="7">
    <source>
        <dbReference type="HAMAP-Rule" id="MF_00114"/>
    </source>
</evidence>
<evidence type="ECO:0000313" key="8">
    <source>
        <dbReference type="EMBL" id="NBH62461.1"/>
    </source>
</evidence>
<gene>
    <name evidence="7 8" type="primary">deoC</name>
    <name evidence="8" type="ORF">D0435_12460</name>
</gene>
<dbReference type="SMART" id="SM01133">
    <property type="entry name" value="DeoC"/>
    <property type="match status" value="1"/>
</dbReference>
<sequence>MKLNQYFDHTQLKPDATEDQIATLCREAKDYGFYSVCVNSSYVSFAASQLSDSDVKIAAVVGFPLGACTTASKVFETEEACKAGAKEIDMVLHVGMLKSGKYDYVRDDIAAVVSAAAAYEAAVKVILETCLLTDEKIITACHLAQAAGAAFVKTSTGFAGGGATPYHVRLMKKTVGDTMQVKASGGIRTYTDVQKMIAAGADRIGASASVSIMKEAALETK</sequence>
<keyword evidence="9" id="KW-1185">Reference proteome</keyword>
<comment type="similarity">
    <text evidence="1 7">Belongs to the DeoC/FbaB aldolase family. DeoC type 1 subfamily.</text>
</comment>
<comment type="caution">
    <text evidence="8">The sequence shown here is derived from an EMBL/GenBank/DDBJ whole genome shotgun (WGS) entry which is preliminary data.</text>
</comment>
<reference evidence="8 9" key="1">
    <citation type="submission" date="2018-08" db="EMBL/GenBank/DDBJ databases">
        <title>Murine metabolic-syndrome-specific gut microbial biobank.</title>
        <authorList>
            <person name="Liu C."/>
        </authorList>
    </citation>
    <scope>NUCLEOTIDE SEQUENCE [LARGE SCALE GENOMIC DNA]</scope>
    <source>
        <strain evidence="8 9">28</strain>
    </source>
</reference>
<dbReference type="InterPro" id="IPR028581">
    <property type="entry name" value="DeoC_typeI"/>
</dbReference>
<dbReference type="CDD" id="cd00959">
    <property type="entry name" value="DeoC"/>
    <property type="match status" value="1"/>
</dbReference>
<comment type="function">
    <text evidence="6 7">Catalyzes a reversible aldol reaction between acetaldehyde and D-glyceraldehyde 3-phosphate to generate 2-deoxy-D-ribose 5-phosphate.</text>
</comment>
<dbReference type="GO" id="GO:0004139">
    <property type="term" value="F:deoxyribose-phosphate aldolase activity"/>
    <property type="evidence" value="ECO:0007669"/>
    <property type="project" value="UniProtKB-UniRule"/>
</dbReference>
<dbReference type="InterPro" id="IPR002915">
    <property type="entry name" value="DeoC/FbaB/LacD_aldolase"/>
</dbReference>
<dbReference type="InterPro" id="IPR011343">
    <property type="entry name" value="DeoC"/>
</dbReference>
<dbReference type="InterPro" id="IPR013785">
    <property type="entry name" value="Aldolase_TIM"/>
</dbReference>
<feature type="active site" description="Proton donor/acceptor" evidence="7">
    <location>
        <position position="89"/>
    </location>
</feature>
<dbReference type="GO" id="GO:0016052">
    <property type="term" value="P:carbohydrate catabolic process"/>
    <property type="evidence" value="ECO:0007669"/>
    <property type="project" value="TreeGrafter"/>
</dbReference>
<dbReference type="Pfam" id="PF01791">
    <property type="entry name" value="DeoC"/>
    <property type="match status" value="1"/>
</dbReference>
<dbReference type="EC" id="4.1.2.4" evidence="7"/>
<comment type="pathway">
    <text evidence="7">Carbohydrate degradation; 2-deoxy-D-ribose 1-phosphate degradation; D-glyceraldehyde 3-phosphate and acetaldehyde from 2-deoxy-alpha-D-ribose 1-phosphate: step 2/2.</text>
</comment>
<comment type="subcellular location">
    <subcellularLocation>
        <location evidence="7">Cytoplasm</location>
    </subcellularLocation>
</comment>
<proteinExistence type="inferred from homology"/>
<evidence type="ECO:0000256" key="6">
    <source>
        <dbReference type="ARBA" id="ARBA00056337"/>
    </source>
</evidence>
<dbReference type="AlphaFoldDB" id="A0A845QN05"/>
<evidence type="ECO:0000256" key="2">
    <source>
        <dbReference type="ARBA" id="ARBA00022490"/>
    </source>
</evidence>
<evidence type="ECO:0000256" key="4">
    <source>
        <dbReference type="ARBA" id="ARBA00023270"/>
    </source>
</evidence>
<comment type="catalytic activity">
    <reaction evidence="5 7">
        <text>2-deoxy-D-ribose 5-phosphate = D-glyceraldehyde 3-phosphate + acetaldehyde</text>
        <dbReference type="Rhea" id="RHEA:12821"/>
        <dbReference type="ChEBI" id="CHEBI:15343"/>
        <dbReference type="ChEBI" id="CHEBI:59776"/>
        <dbReference type="ChEBI" id="CHEBI:62877"/>
        <dbReference type="EC" id="4.1.2.4"/>
    </reaction>
</comment>
<accession>A0A845QN05</accession>
<evidence type="ECO:0000256" key="3">
    <source>
        <dbReference type="ARBA" id="ARBA00023239"/>
    </source>
</evidence>
<dbReference type="EMBL" id="QXWK01000025">
    <property type="protein sequence ID" value="NBH62461.1"/>
    <property type="molecule type" value="Genomic_DNA"/>
</dbReference>
<dbReference type="GO" id="GO:0009264">
    <property type="term" value="P:deoxyribonucleotide catabolic process"/>
    <property type="evidence" value="ECO:0007669"/>
    <property type="project" value="UniProtKB-UniRule"/>
</dbReference>
<name>A0A845QN05_9FIRM</name>
<dbReference type="PIRSF" id="PIRSF001357">
    <property type="entry name" value="DeoC"/>
    <property type="match status" value="1"/>
</dbReference>
<dbReference type="FunFam" id="3.20.20.70:FF:000044">
    <property type="entry name" value="Deoxyribose-phosphate aldolase"/>
    <property type="match status" value="1"/>
</dbReference>
<dbReference type="SUPFAM" id="SSF51569">
    <property type="entry name" value="Aldolase"/>
    <property type="match status" value="1"/>
</dbReference>
<dbReference type="PANTHER" id="PTHR10889:SF1">
    <property type="entry name" value="DEOXYRIBOSE-PHOSPHATE ALDOLASE"/>
    <property type="match status" value="1"/>
</dbReference>
<protein>
    <recommendedName>
        <fullName evidence="7">Deoxyribose-phosphate aldolase</fullName>
        <shortName evidence="7">DERA</shortName>
        <ecNumber evidence="7">4.1.2.4</ecNumber>
    </recommendedName>
    <alternativeName>
        <fullName evidence="7">2-deoxy-D-ribose 5-phosphate aldolase</fullName>
    </alternativeName>
    <alternativeName>
        <fullName evidence="7">Phosphodeoxyriboaldolase</fullName>
        <shortName evidence="7">Deoxyriboaldolase</shortName>
    </alternativeName>
</protein>
<dbReference type="Gene3D" id="3.20.20.70">
    <property type="entry name" value="Aldolase class I"/>
    <property type="match status" value="1"/>
</dbReference>
<dbReference type="UniPathway" id="UPA00002">
    <property type="reaction ID" value="UER00468"/>
</dbReference>